<gene>
    <name evidence="2" type="ORF">OCBIM_22005760mg</name>
</gene>
<feature type="transmembrane region" description="Helical" evidence="1">
    <location>
        <begin position="34"/>
        <end position="53"/>
    </location>
</feature>
<accession>A0A0L8HVQ9</accession>
<keyword evidence="1" id="KW-0812">Transmembrane</keyword>
<protein>
    <submittedName>
        <fullName evidence="2">Uncharacterized protein</fullName>
    </submittedName>
</protein>
<sequence length="102" mass="12188">MLLTNILRMEGREIKGSGDRGFLKGTKMFRVRKIFVFGTLLYTIGLTAVFLSMDIYKKMSNKIDEVDHYFQTERIKRYEEILEKRVERSKKYAKLLEEDKLQ</sequence>
<keyword evidence="1" id="KW-1133">Transmembrane helix</keyword>
<name>A0A0L8HVQ9_OCTBM</name>
<evidence type="ECO:0000256" key="1">
    <source>
        <dbReference type="SAM" id="Phobius"/>
    </source>
</evidence>
<dbReference type="AlphaFoldDB" id="A0A0L8HVQ9"/>
<dbReference type="EMBL" id="KQ417276">
    <property type="protein sequence ID" value="KOF92880.1"/>
    <property type="molecule type" value="Genomic_DNA"/>
</dbReference>
<keyword evidence="1" id="KW-0472">Membrane</keyword>
<evidence type="ECO:0000313" key="2">
    <source>
        <dbReference type="EMBL" id="KOF92880.1"/>
    </source>
</evidence>
<reference evidence="2" key="1">
    <citation type="submission" date="2015-07" db="EMBL/GenBank/DDBJ databases">
        <title>MeaNS - Measles Nucleotide Surveillance Program.</title>
        <authorList>
            <person name="Tran T."/>
            <person name="Druce J."/>
        </authorList>
    </citation>
    <scope>NUCLEOTIDE SEQUENCE</scope>
    <source>
        <strain evidence="2">UCB-OBI-ISO-001</strain>
        <tissue evidence="2">Gonad</tissue>
    </source>
</reference>
<organism evidence="2">
    <name type="scientific">Octopus bimaculoides</name>
    <name type="common">California two-spotted octopus</name>
    <dbReference type="NCBI Taxonomy" id="37653"/>
    <lineage>
        <taxon>Eukaryota</taxon>
        <taxon>Metazoa</taxon>
        <taxon>Spiralia</taxon>
        <taxon>Lophotrochozoa</taxon>
        <taxon>Mollusca</taxon>
        <taxon>Cephalopoda</taxon>
        <taxon>Coleoidea</taxon>
        <taxon>Octopodiformes</taxon>
        <taxon>Octopoda</taxon>
        <taxon>Incirrata</taxon>
        <taxon>Octopodidae</taxon>
        <taxon>Octopus</taxon>
    </lineage>
</organism>
<proteinExistence type="predicted"/>